<comment type="catalytic activity">
    <reaction evidence="1">
        <text>Hydrolyzes the link between N-acetylmuramoyl residues and L-amino acid residues in certain cell-wall glycopeptides.</text>
        <dbReference type="EC" id="3.5.1.28"/>
    </reaction>
</comment>
<dbReference type="InterPro" id="IPR036505">
    <property type="entry name" value="Amidase/PGRP_sf"/>
</dbReference>
<keyword evidence="3" id="KW-0378">Hydrolase</keyword>
<feature type="domain" description="N-acetylmuramoyl-L-alanine amidase" evidence="5">
    <location>
        <begin position="14"/>
        <end position="149"/>
    </location>
</feature>
<dbReference type="Pfam" id="PF01510">
    <property type="entry name" value="Amidase_2"/>
    <property type="match status" value="1"/>
</dbReference>
<evidence type="ECO:0000259" key="5">
    <source>
        <dbReference type="SMART" id="SM00644"/>
    </source>
</evidence>
<keyword evidence="4" id="KW-0961">Cell wall biogenesis/degradation</keyword>
<dbReference type="CDD" id="cd06583">
    <property type="entry name" value="PGRP"/>
    <property type="match status" value="1"/>
</dbReference>
<protein>
    <recommendedName>
        <fullName evidence="2">N-acetylmuramoyl-L-alanine amidase</fullName>
        <ecNumber evidence="2">3.5.1.28</ecNumber>
    </recommendedName>
</protein>
<dbReference type="PANTHER" id="PTHR30417">
    <property type="entry name" value="N-ACETYLMURAMOYL-L-ALANINE AMIDASE AMID"/>
    <property type="match status" value="1"/>
</dbReference>
<dbReference type="EMBL" id="BAABRU010000007">
    <property type="protein sequence ID" value="GAA5528545.1"/>
    <property type="molecule type" value="Genomic_DNA"/>
</dbReference>
<dbReference type="EC" id="3.5.1.28" evidence="2"/>
<dbReference type="RefSeq" id="WP_345722159.1">
    <property type="nucleotide sequence ID" value="NZ_BAABRU010000007.1"/>
</dbReference>
<evidence type="ECO:0000256" key="4">
    <source>
        <dbReference type="ARBA" id="ARBA00023316"/>
    </source>
</evidence>
<dbReference type="InterPro" id="IPR051206">
    <property type="entry name" value="NAMLAA_amidase_2"/>
</dbReference>
<evidence type="ECO:0000256" key="3">
    <source>
        <dbReference type="ARBA" id="ARBA00022801"/>
    </source>
</evidence>
<comment type="caution">
    <text evidence="6">The sequence shown here is derived from an EMBL/GenBank/DDBJ whole genome shotgun (WGS) entry which is preliminary data.</text>
</comment>
<dbReference type="Gene3D" id="3.40.80.10">
    <property type="entry name" value="Peptidoglycan recognition protein-like"/>
    <property type="match status" value="1"/>
</dbReference>
<dbReference type="PANTHER" id="PTHR30417:SF1">
    <property type="entry name" value="N-ACETYLMURAMOYL-L-ALANINE AMIDASE AMID"/>
    <property type="match status" value="1"/>
</dbReference>
<dbReference type="InterPro" id="IPR002502">
    <property type="entry name" value="Amidase_domain"/>
</dbReference>
<evidence type="ECO:0000256" key="1">
    <source>
        <dbReference type="ARBA" id="ARBA00001561"/>
    </source>
</evidence>
<name>A0ABP9WZE1_9CHLR</name>
<evidence type="ECO:0000313" key="6">
    <source>
        <dbReference type="EMBL" id="GAA5528545.1"/>
    </source>
</evidence>
<accession>A0ABP9WZE1</accession>
<dbReference type="SMART" id="SM00644">
    <property type="entry name" value="Ami_2"/>
    <property type="match status" value="1"/>
</dbReference>
<organism evidence="6 7">
    <name type="scientific">Herpetosiphon gulosus</name>
    <dbReference type="NCBI Taxonomy" id="1973496"/>
    <lineage>
        <taxon>Bacteria</taxon>
        <taxon>Bacillati</taxon>
        <taxon>Chloroflexota</taxon>
        <taxon>Chloroflexia</taxon>
        <taxon>Herpetosiphonales</taxon>
        <taxon>Herpetosiphonaceae</taxon>
        <taxon>Herpetosiphon</taxon>
    </lineage>
</organism>
<sequence>MQFDTSYLNKTPNKTARNTTSFKPEFVILHETAGYGSLEWNLRPEVRSSYNYLIARDGKTYHYVNEKAYIAWHAGVRSWARGYSGGEINIYSIGVEVEGPNDGTPITTAQTKSLVELIRYFRDTYAIPINRDYFFAHSTVAPGYKDDPRGYSVEYTLKLLDESSPPSVGPRPNTLGAQLRNEVYKLAKGEYRPDWMFHQYAFKNKLGSPIRVGMDFSVKGVRYTGEVYGRDVVISPYNQWDIVLRANDLTDQDVYNALMQFTYGALGVDYRPDQAFYQFISRPPRKVVGVPLGNSSRLQAGDGAAYAAQIFSLDALYTPIAATGSTNWSVVKQLSAIVAAQNASAADATLRETINRAMYSRINTSFDAKLPFIKKALEAKLGAPLSSQRRWSYRNNEYLYVVYAGDTLFALANKPAEVRLLSEQAD</sequence>
<reference evidence="6 7" key="1">
    <citation type="submission" date="2024-02" db="EMBL/GenBank/DDBJ databases">
        <title>Herpetosiphon gulosus NBRC 112829.</title>
        <authorList>
            <person name="Ichikawa N."/>
            <person name="Katano-Makiyama Y."/>
            <person name="Hidaka K."/>
        </authorList>
    </citation>
    <scope>NUCLEOTIDE SEQUENCE [LARGE SCALE GENOMIC DNA]</scope>
    <source>
        <strain evidence="6 7">NBRC 112829</strain>
    </source>
</reference>
<dbReference type="Proteomes" id="UP001428290">
    <property type="component" value="Unassembled WGS sequence"/>
</dbReference>
<proteinExistence type="predicted"/>
<dbReference type="SUPFAM" id="SSF55846">
    <property type="entry name" value="N-acetylmuramoyl-L-alanine amidase-like"/>
    <property type="match status" value="1"/>
</dbReference>
<gene>
    <name evidence="6" type="ORF">Hgul01_02347</name>
</gene>
<evidence type="ECO:0000313" key="7">
    <source>
        <dbReference type="Proteomes" id="UP001428290"/>
    </source>
</evidence>
<evidence type="ECO:0000256" key="2">
    <source>
        <dbReference type="ARBA" id="ARBA00011901"/>
    </source>
</evidence>
<keyword evidence="7" id="KW-1185">Reference proteome</keyword>